<sequence length="26" mass="2936">MVFAGYFTLHYRLYAACIAKAVVDLV</sequence>
<accession>A0A0E9PAG1</accession>
<dbReference type="AlphaFoldDB" id="A0A0E9PAG1"/>
<name>A0A0E9PAG1_ANGAN</name>
<reference evidence="1" key="1">
    <citation type="submission" date="2014-11" db="EMBL/GenBank/DDBJ databases">
        <authorList>
            <person name="Amaro Gonzalez C."/>
        </authorList>
    </citation>
    <scope>NUCLEOTIDE SEQUENCE</scope>
</reference>
<protein>
    <submittedName>
        <fullName evidence="1">Uncharacterized protein</fullName>
    </submittedName>
</protein>
<reference evidence="1" key="2">
    <citation type="journal article" date="2015" name="Fish Shellfish Immunol.">
        <title>Early steps in the European eel (Anguilla anguilla)-Vibrio vulnificus interaction in the gills: Role of the RtxA13 toxin.</title>
        <authorList>
            <person name="Callol A."/>
            <person name="Pajuelo D."/>
            <person name="Ebbesson L."/>
            <person name="Teles M."/>
            <person name="MacKenzie S."/>
            <person name="Amaro C."/>
        </authorList>
    </citation>
    <scope>NUCLEOTIDE SEQUENCE</scope>
</reference>
<proteinExistence type="predicted"/>
<evidence type="ECO:0000313" key="1">
    <source>
        <dbReference type="EMBL" id="JAH01499.1"/>
    </source>
</evidence>
<dbReference type="EMBL" id="GBXM01107078">
    <property type="protein sequence ID" value="JAH01499.1"/>
    <property type="molecule type" value="Transcribed_RNA"/>
</dbReference>
<organism evidence="1">
    <name type="scientific">Anguilla anguilla</name>
    <name type="common">European freshwater eel</name>
    <name type="synonym">Muraena anguilla</name>
    <dbReference type="NCBI Taxonomy" id="7936"/>
    <lineage>
        <taxon>Eukaryota</taxon>
        <taxon>Metazoa</taxon>
        <taxon>Chordata</taxon>
        <taxon>Craniata</taxon>
        <taxon>Vertebrata</taxon>
        <taxon>Euteleostomi</taxon>
        <taxon>Actinopterygii</taxon>
        <taxon>Neopterygii</taxon>
        <taxon>Teleostei</taxon>
        <taxon>Anguilliformes</taxon>
        <taxon>Anguillidae</taxon>
        <taxon>Anguilla</taxon>
    </lineage>
</organism>